<dbReference type="GO" id="GO:0006508">
    <property type="term" value="P:proteolysis"/>
    <property type="evidence" value="ECO:0007669"/>
    <property type="project" value="UniProtKB-KW"/>
</dbReference>
<proteinExistence type="predicted"/>
<evidence type="ECO:0000313" key="2">
    <source>
        <dbReference type="Proteomes" id="UP000224336"/>
    </source>
</evidence>
<reference evidence="1 2" key="1">
    <citation type="journal article" date="2016" name="Sci. Rep.">
        <title>A proposed integrated approach for the preclinical evaluation of phage therapy in Pseudomonas infections.</title>
        <authorList>
            <person name="Danis-Wlodarczyk K."/>
            <person name="Vandenheuvel D."/>
            <person name="Jang H.B."/>
            <person name="Briers Y."/>
            <person name="Olszak T."/>
            <person name="Arabski M."/>
            <person name="Wasik S."/>
            <person name="Drabik M."/>
            <person name="Higgins G."/>
            <person name="Tyrrell J."/>
            <person name="Harvey B.J."/>
            <person name="Noben J.P."/>
            <person name="Lavigne R."/>
            <person name="Drulis-Kawa Z."/>
        </authorList>
    </citation>
    <scope>NUCLEOTIDE SEQUENCE [LARGE SCALE GENOMIC DNA]</scope>
</reference>
<gene>
    <name evidence="1" type="ORF">KTN4_215</name>
</gene>
<dbReference type="Proteomes" id="UP000224336">
    <property type="component" value="Segment"/>
</dbReference>
<sequence>MQPYSNFSGLQQRTNNQVVIGSDMLAGTNKKGVLVPDADGYYLTPLGAYGTRNSAGMFYEMASGVSMFNPDSPLMRRVKKGVLFMEYKHPEPYRKDGTRMNEHEYLMRIRQIDDDRVCAHIKELILVDSTDEKGLPIKLVLGKCKPYGPFGKYFEASITNPSQNTYCSVRSITQDDPMRGIKYTREISTWDMVGEGGIYGANKWNSPALENYEDQLMVITPDTLYQVQRERERQINMGFECSDITNVTDLAKSLGWDISPVKHRRPGFMR</sequence>
<protein>
    <submittedName>
        <fullName evidence="1">Putative head protease</fullName>
    </submittedName>
</protein>
<dbReference type="Pfam" id="PF20034">
    <property type="entry name" value="Peptidase_S80"/>
    <property type="match status" value="1"/>
</dbReference>
<organism evidence="1 2">
    <name type="scientific">Pseudomonas phage KTN4</name>
    <dbReference type="NCBI Taxonomy" id="1862701"/>
    <lineage>
        <taxon>Viruses</taxon>
        <taxon>Duplodnaviria</taxon>
        <taxon>Heunggongvirae</taxon>
        <taxon>Uroviricota</taxon>
        <taxon>Caudoviricetes</taxon>
        <taxon>Chimalliviridae</taxon>
        <taxon>Phikzvirus</taxon>
        <taxon>Phikzvirus phiKZ</taxon>
    </lineage>
</organism>
<dbReference type="InterPro" id="IPR045405">
    <property type="entry name" value="Peptidase_S80"/>
</dbReference>
<dbReference type="GO" id="GO:0008233">
    <property type="term" value="F:peptidase activity"/>
    <property type="evidence" value="ECO:0007669"/>
    <property type="project" value="UniProtKB-KW"/>
</dbReference>
<evidence type="ECO:0000313" key="1">
    <source>
        <dbReference type="EMBL" id="ANM44973.1"/>
    </source>
</evidence>
<name>A0A192Y5G6_9CAUD</name>
<keyword evidence="1" id="KW-0378">Hydrolase</keyword>
<dbReference type="EMBL" id="KU521356">
    <property type="protein sequence ID" value="ANM44973.1"/>
    <property type="molecule type" value="Genomic_DNA"/>
</dbReference>
<keyword evidence="1" id="KW-0645">Protease</keyword>
<accession>A0A192Y5G6</accession>